<dbReference type="InterPro" id="IPR027417">
    <property type="entry name" value="P-loop_NTPase"/>
</dbReference>
<dbReference type="SUPFAM" id="SSF52540">
    <property type="entry name" value="P-loop containing nucleoside triphosphate hydrolases"/>
    <property type="match status" value="1"/>
</dbReference>
<evidence type="ECO:0000313" key="2">
    <source>
        <dbReference type="Proteomes" id="UP000289546"/>
    </source>
</evidence>
<dbReference type="Proteomes" id="UP000289546">
    <property type="component" value="Unassembled WGS sequence"/>
</dbReference>
<comment type="caution">
    <text evidence="1">The sequence shown here is derived from an EMBL/GenBank/DDBJ whole genome shotgun (WGS) entry which is preliminary data.</text>
</comment>
<sequence>MLRLPDVIISSLADLVLGLPTLAAHRTRSQTHLVQYEMLVAHPDEEVRRLLAALECDPAAFTSADMKQADYLRSSSFGDRKILERTTIDQGSVEAWRSQLSVEEMQTVTNLVGADLFLELGYGEELLHARKAGVMDMGEEVTELYRRIFRTWWGFRTTKRGALSSPSHVEEPVHTAWNVSDNRDAAIEMLRGEVARLEQILNIS</sequence>
<evidence type="ECO:0000313" key="1">
    <source>
        <dbReference type="EMBL" id="RXH38124.1"/>
    </source>
</evidence>
<gene>
    <name evidence="1" type="ORF">XH99_01590</name>
</gene>
<organism evidence="1 2">
    <name type="scientific">Bradyrhizobium nanningense</name>
    <dbReference type="NCBI Taxonomy" id="1325118"/>
    <lineage>
        <taxon>Bacteria</taxon>
        <taxon>Pseudomonadati</taxon>
        <taxon>Pseudomonadota</taxon>
        <taxon>Alphaproteobacteria</taxon>
        <taxon>Hyphomicrobiales</taxon>
        <taxon>Nitrobacteraceae</taxon>
        <taxon>Bradyrhizobium</taxon>
    </lineage>
</organism>
<dbReference type="Gene3D" id="3.40.50.300">
    <property type="entry name" value="P-loop containing nucleotide triphosphate hydrolases"/>
    <property type="match status" value="1"/>
</dbReference>
<name>A0A4V1L3I8_9BRAD</name>
<keyword evidence="2" id="KW-1185">Reference proteome</keyword>
<dbReference type="EMBL" id="LBJQ01000006">
    <property type="protein sequence ID" value="RXH38124.1"/>
    <property type="molecule type" value="Genomic_DNA"/>
</dbReference>
<protein>
    <submittedName>
        <fullName evidence="1">NoeE-like protein</fullName>
    </submittedName>
</protein>
<dbReference type="AlphaFoldDB" id="A0A4V1L3I8"/>
<proteinExistence type="predicted"/>
<reference evidence="1 2" key="1">
    <citation type="submission" date="2015-04" db="EMBL/GenBank/DDBJ databases">
        <title>Comparative genomics of rhizobia nodulating Arachis hypogaea in China.</title>
        <authorList>
            <person name="Li Y."/>
        </authorList>
    </citation>
    <scope>NUCLEOTIDE SEQUENCE [LARGE SCALE GENOMIC DNA]</scope>
    <source>
        <strain evidence="1 2">CCBAU 51757</strain>
    </source>
</reference>
<accession>A0A4V1L3I8</accession>